<dbReference type="InterPro" id="IPR009339">
    <property type="entry name" value="DUF998"/>
</dbReference>
<keyword evidence="1" id="KW-0812">Transmembrane</keyword>
<gene>
    <name evidence="2" type="ORF">CUJ83_00780</name>
</gene>
<dbReference type="EMBL" id="PGCK01000001">
    <property type="protein sequence ID" value="MCD1293530.1"/>
    <property type="molecule type" value="Genomic_DNA"/>
</dbReference>
<name>A0AAP2RCG9_9EURY</name>
<evidence type="ECO:0000313" key="3">
    <source>
        <dbReference type="Proteomes" id="UP001320159"/>
    </source>
</evidence>
<comment type="caution">
    <text evidence="2">The sequence shown here is derived from an EMBL/GenBank/DDBJ whole genome shotgun (WGS) entry which is preliminary data.</text>
</comment>
<evidence type="ECO:0000256" key="1">
    <source>
        <dbReference type="SAM" id="Phobius"/>
    </source>
</evidence>
<proteinExistence type="predicted"/>
<dbReference type="AlphaFoldDB" id="A0AAP2RCG9"/>
<dbReference type="Proteomes" id="UP001320159">
    <property type="component" value="Unassembled WGS sequence"/>
</dbReference>
<feature type="transmembrane region" description="Helical" evidence="1">
    <location>
        <begin position="95"/>
        <end position="118"/>
    </location>
</feature>
<evidence type="ECO:0000313" key="2">
    <source>
        <dbReference type="EMBL" id="MCD1293530.1"/>
    </source>
</evidence>
<feature type="transmembrane region" description="Helical" evidence="1">
    <location>
        <begin position="151"/>
        <end position="170"/>
    </location>
</feature>
<sequence>MKDNKADSRKIGLTIAGLLFFLAGSIALMGIITAEIFYPEVYTTSNNMISDLGATEPPNSKIYQPSATIFNMTMILAGIMVLTGTYFLSREYKDWVAILPIGLFGLGVLGVGIFPGNVNPQHPLFAMAAFIGGGLSAICSYRIIKSPFKFAAVLFGLITLVFLFTTGITMPVLGGGGTERWVAYPVILWLIGFGGYLLGAAEQRKAA</sequence>
<keyword evidence="1" id="KW-0472">Membrane</keyword>
<keyword evidence="3" id="KW-1185">Reference proteome</keyword>
<dbReference type="Pfam" id="PF06197">
    <property type="entry name" value="DUF998"/>
    <property type="match status" value="1"/>
</dbReference>
<accession>A0AAP2RCG9</accession>
<feature type="transmembrane region" description="Helical" evidence="1">
    <location>
        <begin position="124"/>
        <end position="144"/>
    </location>
</feature>
<protein>
    <submittedName>
        <fullName evidence="2">DUF998 domain-containing protein</fullName>
    </submittedName>
</protein>
<reference evidence="2 3" key="1">
    <citation type="submission" date="2017-11" db="EMBL/GenBank/DDBJ databases">
        <title>Isolation and Characterization of Family Methanocellaceae Species from Potential Methane Hydrate Area Offshore Southwestern Taiwan.</title>
        <authorList>
            <person name="Zhang W.-L."/>
            <person name="Chen W.-C."/>
            <person name="Lai M.-C."/>
            <person name="Chen S.-C."/>
        </authorList>
    </citation>
    <scope>NUCLEOTIDE SEQUENCE [LARGE SCALE GENOMIC DNA]</scope>
    <source>
        <strain evidence="2 3">CWC-04</strain>
    </source>
</reference>
<dbReference type="RefSeq" id="WP_230739457.1">
    <property type="nucleotide sequence ID" value="NZ_PGCK01000001.1"/>
</dbReference>
<keyword evidence="1" id="KW-1133">Transmembrane helix</keyword>
<feature type="transmembrane region" description="Helical" evidence="1">
    <location>
        <begin position="69"/>
        <end position="88"/>
    </location>
</feature>
<organism evidence="2 3">
    <name type="scientific">Methanooceanicella nereidis</name>
    <dbReference type="NCBI Taxonomy" id="2052831"/>
    <lineage>
        <taxon>Archaea</taxon>
        <taxon>Methanobacteriati</taxon>
        <taxon>Methanobacteriota</taxon>
        <taxon>Stenosarchaea group</taxon>
        <taxon>Methanomicrobia</taxon>
        <taxon>Methanocellales</taxon>
        <taxon>Methanocellaceae</taxon>
        <taxon>Methanooceanicella</taxon>
    </lineage>
</organism>
<feature type="transmembrane region" description="Helical" evidence="1">
    <location>
        <begin position="182"/>
        <end position="201"/>
    </location>
</feature>
<feature type="transmembrane region" description="Helical" evidence="1">
    <location>
        <begin position="12"/>
        <end position="38"/>
    </location>
</feature>